<protein>
    <submittedName>
        <fullName evidence="1">Uncharacterized protein</fullName>
    </submittedName>
</protein>
<gene>
    <name evidence="1" type="ORF">UFOVP11_48</name>
</gene>
<organism evidence="1">
    <name type="scientific">uncultured Caudovirales phage</name>
    <dbReference type="NCBI Taxonomy" id="2100421"/>
    <lineage>
        <taxon>Viruses</taxon>
        <taxon>Duplodnaviria</taxon>
        <taxon>Heunggongvirae</taxon>
        <taxon>Uroviricota</taxon>
        <taxon>Caudoviricetes</taxon>
        <taxon>Peduoviridae</taxon>
        <taxon>Maltschvirus</taxon>
        <taxon>Maltschvirus maltsch</taxon>
    </lineage>
</organism>
<sequence>MMENRKIAHIDFYMGQLVVTSKNKDAQVRTVSHIFSNSNMIELQWFEGTNHCSQGIDYSLCMTPTLEQIEYSIDLNGRLMAFHDLLNF</sequence>
<accession>A0A6J5KIW8</accession>
<reference evidence="1" key="1">
    <citation type="submission" date="2020-04" db="EMBL/GenBank/DDBJ databases">
        <authorList>
            <person name="Chiriac C."/>
            <person name="Salcher M."/>
            <person name="Ghai R."/>
            <person name="Kavagutti S V."/>
        </authorList>
    </citation>
    <scope>NUCLEOTIDE SEQUENCE</scope>
</reference>
<proteinExistence type="predicted"/>
<dbReference type="EMBL" id="LR796147">
    <property type="protein sequence ID" value="CAB4121465.1"/>
    <property type="molecule type" value="Genomic_DNA"/>
</dbReference>
<evidence type="ECO:0000313" key="1">
    <source>
        <dbReference type="EMBL" id="CAB4121465.1"/>
    </source>
</evidence>
<name>A0A6J5KIW8_9CAUD</name>